<evidence type="ECO:0000256" key="5">
    <source>
        <dbReference type="ARBA" id="ARBA00022598"/>
    </source>
</evidence>
<name>A0ABS5Y472_9CYAN</name>
<dbReference type="Proteomes" id="UP001196661">
    <property type="component" value="Unassembled WGS sequence"/>
</dbReference>
<dbReference type="InterPro" id="IPR018236">
    <property type="entry name" value="SAICAR_synthetase_CS"/>
</dbReference>
<accession>A0ABS5Y472</accession>
<keyword evidence="7 11" id="KW-0658">Purine biosynthesis</keyword>
<reference evidence="13 14" key="1">
    <citation type="journal article" date="2021" name="Mar. Drugs">
        <title>Genome Reduction and Secondary Metabolism of the Marine Sponge-Associated Cyanobacterium Leptothoe.</title>
        <authorList>
            <person name="Konstantinou D."/>
            <person name="Popin R.V."/>
            <person name="Fewer D.P."/>
            <person name="Sivonen K."/>
            <person name="Gkelis S."/>
        </authorList>
    </citation>
    <scope>NUCLEOTIDE SEQUENCE [LARGE SCALE GENOMIC DNA]</scope>
    <source>
        <strain evidence="13 14">TAU-MAC 1615</strain>
    </source>
</reference>
<evidence type="ECO:0000259" key="12">
    <source>
        <dbReference type="Pfam" id="PF01259"/>
    </source>
</evidence>
<dbReference type="PROSITE" id="PS01058">
    <property type="entry name" value="SAICAR_SYNTHETASE_2"/>
    <property type="match status" value="1"/>
</dbReference>
<evidence type="ECO:0000256" key="10">
    <source>
        <dbReference type="ARBA" id="ARBA00048475"/>
    </source>
</evidence>
<dbReference type="Gene3D" id="3.30.470.20">
    <property type="entry name" value="ATP-grasp fold, B domain"/>
    <property type="match status" value="1"/>
</dbReference>
<evidence type="ECO:0000256" key="8">
    <source>
        <dbReference type="ARBA" id="ARBA00022840"/>
    </source>
</evidence>
<dbReference type="InterPro" id="IPR001636">
    <property type="entry name" value="SAICAR_synth"/>
</dbReference>
<dbReference type="NCBIfam" id="TIGR00081">
    <property type="entry name" value="purC"/>
    <property type="match status" value="1"/>
</dbReference>
<evidence type="ECO:0000256" key="2">
    <source>
        <dbReference type="ARBA" id="ARBA00010190"/>
    </source>
</evidence>
<sequence length="242" mass="27335">MAERKKLYEGKAKILYATEDPNVLVSYFKDDATAFNAQKRGTIVNKGKINNAVSTHLFQLLEAEGIPTHWLQSPNEREMWVKPVTIVPLEVVVRNLAAGSLCRQTGLGLGTALTPPLVEFYYKKDELGDPLLTRDRIRAMAIASDEIVHQLDTLARRINQILIDFFNGCSITLVDFKLEFGTLTDGTLVLADEISPDTCRLWNQNETDIARRVMDKDRFRQDLGDVESGYQQVLDRILAHTN</sequence>
<protein>
    <recommendedName>
        <fullName evidence="4 11">Phosphoribosylaminoimidazole-succinocarboxamide synthase</fullName>
        <ecNumber evidence="3 11">6.3.2.6</ecNumber>
    </recommendedName>
    <alternativeName>
        <fullName evidence="9 11">SAICAR synthetase</fullName>
    </alternativeName>
</protein>
<dbReference type="Gene3D" id="3.30.200.20">
    <property type="entry name" value="Phosphorylase Kinase, domain 1"/>
    <property type="match status" value="1"/>
</dbReference>
<organism evidence="13 14">
    <name type="scientific">Leptothoe kymatousa TAU-MAC 1615</name>
    <dbReference type="NCBI Taxonomy" id="2364775"/>
    <lineage>
        <taxon>Bacteria</taxon>
        <taxon>Bacillati</taxon>
        <taxon>Cyanobacteriota</taxon>
        <taxon>Cyanophyceae</taxon>
        <taxon>Nodosilineales</taxon>
        <taxon>Cymatolegaceae</taxon>
        <taxon>Leptothoe</taxon>
        <taxon>Leptothoe kymatousa</taxon>
    </lineage>
</organism>
<proteinExistence type="inferred from homology"/>
<evidence type="ECO:0000256" key="7">
    <source>
        <dbReference type="ARBA" id="ARBA00022755"/>
    </source>
</evidence>
<evidence type="ECO:0000256" key="6">
    <source>
        <dbReference type="ARBA" id="ARBA00022741"/>
    </source>
</evidence>
<comment type="pathway">
    <text evidence="1 11">Purine metabolism; IMP biosynthesis via de novo pathway; 5-amino-1-(5-phospho-D-ribosyl)imidazole-4-carboxamide from 5-amino-1-(5-phospho-D-ribosyl)imidazole-4-carboxylate: step 1/2.</text>
</comment>
<dbReference type="Pfam" id="PF01259">
    <property type="entry name" value="SAICAR_synt"/>
    <property type="match status" value="1"/>
</dbReference>
<keyword evidence="8 11" id="KW-0067">ATP-binding</keyword>
<dbReference type="GO" id="GO:0004639">
    <property type="term" value="F:phosphoribosylaminoimidazolesuccinocarboxamide synthase activity"/>
    <property type="evidence" value="ECO:0007669"/>
    <property type="project" value="UniProtKB-EC"/>
</dbReference>
<gene>
    <name evidence="11" type="primary">purC</name>
    <name evidence="13" type="ORF">IXB28_10480</name>
</gene>
<dbReference type="HAMAP" id="MF_00137">
    <property type="entry name" value="SAICAR_synth"/>
    <property type="match status" value="1"/>
</dbReference>
<dbReference type="EC" id="6.3.2.6" evidence="3 11"/>
<dbReference type="PANTHER" id="PTHR43599:SF3">
    <property type="entry name" value="SI:DKEY-6E2.2"/>
    <property type="match status" value="1"/>
</dbReference>
<dbReference type="RefSeq" id="WP_215618524.1">
    <property type="nucleotide sequence ID" value="NZ_JADOER010000009.1"/>
</dbReference>
<evidence type="ECO:0000256" key="4">
    <source>
        <dbReference type="ARBA" id="ARBA00016460"/>
    </source>
</evidence>
<dbReference type="InterPro" id="IPR033934">
    <property type="entry name" value="SAICAR_synt_PurC"/>
</dbReference>
<keyword evidence="14" id="KW-1185">Reference proteome</keyword>
<comment type="catalytic activity">
    <reaction evidence="10 11">
        <text>5-amino-1-(5-phospho-D-ribosyl)imidazole-4-carboxylate + L-aspartate + ATP = (2S)-2-[5-amino-1-(5-phospho-beta-D-ribosyl)imidazole-4-carboxamido]succinate + ADP + phosphate + 2 H(+)</text>
        <dbReference type="Rhea" id="RHEA:22628"/>
        <dbReference type="ChEBI" id="CHEBI:15378"/>
        <dbReference type="ChEBI" id="CHEBI:29991"/>
        <dbReference type="ChEBI" id="CHEBI:30616"/>
        <dbReference type="ChEBI" id="CHEBI:43474"/>
        <dbReference type="ChEBI" id="CHEBI:58443"/>
        <dbReference type="ChEBI" id="CHEBI:77657"/>
        <dbReference type="ChEBI" id="CHEBI:456216"/>
        <dbReference type="EC" id="6.3.2.6"/>
    </reaction>
</comment>
<dbReference type="PANTHER" id="PTHR43599">
    <property type="entry name" value="MULTIFUNCTIONAL PROTEIN ADE2"/>
    <property type="match status" value="1"/>
</dbReference>
<dbReference type="SUPFAM" id="SSF56104">
    <property type="entry name" value="SAICAR synthase-like"/>
    <property type="match status" value="1"/>
</dbReference>
<dbReference type="InterPro" id="IPR028923">
    <property type="entry name" value="SAICAR_synt/ADE2_N"/>
</dbReference>
<dbReference type="PROSITE" id="PS01057">
    <property type="entry name" value="SAICAR_SYNTHETASE_1"/>
    <property type="match status" value="1"/>
</dbReference>
<comment type="similarity">
    <text evidence="2 11">Belongs to the SAICAR synthetase family.</text>
</comment>
<evidence type="ECO:0000256" key="1">
    <source>
        <dbReference type="ARBA" id="ARBA00004672"/>
    </source>
</evidence>
<keyword evidence="6 11" id="KW-0547">Nucleotide-binding</keyword>
<evidence type="ECO:0000256" key="11">
    <source>
        <dbReference type="HAMAP-Rule" id="MF_00137"/>
    </source>
</evidence>
<dbReference type="EMBL" id="JADOER010000009">
    <property type="protein sequence ID" value="MBT9312632.1"/>
    <property type="molecule type" value="Genomic_DNA"/>
</dbReference>
<feature type="domain" description="SAICAR synthetase/ADE2 N-terminal" evidence="12">
    <location>
        <begin position="6"/>
        <end position="236"/>
    </location>
</feature>
<evidence type="ECO:0000256" key="3">
    <source>
        <dbReference type="ARBA" id="ARBA00012217"/>
    </source>
</evidence>
<dbReference type="InterPro" id="IPR050089">
    <property type="entry name" value="SAICAR_synthetase"/>
</dbReference>
<evidence type="ECO:0000313" key="14">
    <source>
        <dbReference type="Proteomes" id="UP001196661"/>
    </source>
</evidence>
<comment type="caution">
    <text evidence="13">The sequence shown here is derived from an EMBL/GenBank/DDBJ whole genome shotgun (WGS) entry which is preliminary data.</text>
</comment>
<evidence type="ECO:0000256" key="9">
    <source>
        <dbReference type="ARBA" id="ARBA00030409"/>
    </source>
</evidence>
<evidence type="ECO:0000313" key="13">
    <source>
        <dbReference type="EMBL" id="MBT9312632.1"/>
    </source>
</evidence>
<keyword evidence="5 11" id="KW-0436">Ligase</keyword>
<dbReference type="CDD" id="cd01415">
    <property type="entry name" value="SAICAR_synt_PurC"/>
    <property type="match status" value="1"/>
</dbReference>